<accession>A0ABR4JPC3</accession>
<dbReference type="EMBL" id="JBFXLU010000104">
    <property type="protein sequence ID" value="KAL2841898.1"/>
    <property type="molecule type" value="Genomic_DNA"/>
</dbReference>
<organism evidence="2 3">
    <name type="scientific">Aspergillus pseudoustus</name>
    <dbReference type="NCBI Taxonomy" id="1810923"/>
    <lineage>
        <taxon>Eukaryota</taxon>
        <taxon>Fungi</taxon>
        <taxon>Dikarya</taxon>
        <taxon>Ascomycota</taxon>
        <taxon>Pezizomycotina</taxon>
        <taxon>Eurotiomycetes</taxon>
        <taxon>Eurotiomycetidae</taxon>
        <taxon>Eurotiales</taxon>
        <taxon>Aspergillaceae</taxon>
        <taxon>Aspergillus</taxon>
        <taxon>Aspergillus subgen. Nidulantes</taxon>
    </lineage>
</organism>
<comment type="caution">
    <text evidence="2">The sequence shown here is derived from an EMBL/GenBank/DDBJ whole genome shotgun (WGS) entry which is preliminary data.</text>
</comment>
<keyword evidence="3" id="KW-1185">Reference proteome</keyword>
<evidence type="ECO:0008006" key="4">
    <source>
        <dbReference type="Google" id="ProtNLM"/>
    </source>
</evidence>
<gene>
    <name evidence="2" type="ORF">BJY01DRAFT_6462</name>
</gene>
<name>A0ABR4JPC3_9EURO</name>
<feature type="compositionally biased region" description="Basic and acidic residues" evidence="1">
    <location>
        <begin position="143"/>
        <end position="159"/>
    </location>
</feature>
<protein>
    <recommendedName>
        <fullName evidence="4">BRCT domain-containing protein</fullName>
    </recommendedName>
</protein>
<proteinExistence type="predicted"/>
<evidence type="ECO:0000313" key="2">
    <source>
        <dbReference type="EMBL" id="KAL2841898.1"/>
    </source>
</evidence>
<sequence length="211" mass="23563">MLFLLQVNAPEVQVISIDWLFRVFAQQQRWNIFSLRLSGFSPQTSFAASSRYGWDPKEGEHRKLELKKLCRTWVNVETVLGNRGADPAKPGALHDSSMAGDSRLFTPHTSWLLRAQEACMQPSTSITPCLTNSRCRSTQPVKQKLDFSQTDKDKKKLERGSSVAIGRRADPLSALRIQTKAASSATRSLKATGSFQALGLRWSDLRDALPT</sequence>
<reference evidence="2 3" key="1">
    <citation type="submission" date="2024-07" db="EMBL/GenBank/DDBJ databases">
        <title>Section-level genome sequencing and comparative genomics of Aspergillus sections Usti and Cavernicolus.</title>
        <authorList>
            <consortium name="Lawrence Berkeley National Laboratory"/>
            <person name="Nybo J.L."/>
            <person name="Vesth T.C."/>
            <person name="Theobald S."/>
            <person name="Frisvad J.C."/>
            <person name="Larsen T.O."/>
            <person name="Kjaerboelling I."/>
            <person name="Rothschild-Mancinelli K."/>
            <person name="Lyhne E.K."/>
            <person name="Kogle M.E."/>
            <person name="Barry K."/>
            <person name="Clum A."/>
            <person name="Na H."/>
            <person name="Ledsgaard L."/>
            <person name="Lin J."/>
            <person name="Lipzen A."/>
            <person name="Kuo A."/>
            <person name="Riley R."/>
            <person name="Mondo S."/>
            <person name="Labutti K."/>
            <person name="Haridas S."/>
            <person name="Pangalinan J."/>
            <person name="Salamov A.A."/>
            <person name="Simmons B.A."/>
            <person name="Magnuson J.K."/>
            <person name="Chen J."/>
            <person name="Drula E."/>
            <person name="Henrissat B."/>
            <person name="Wiebenga A."/>
            <person name="Lubbers R.J."/>
            <person name="Gomes A.C."/>
            <person name="Makela M.R."/>
            <person name="Stajich J."/>
            <person name="Grigoriev I.V."/>
            <person name="Mortensen U.H."/>
            <person name="De Vries R.P."/>
            <person name="Baker S.E."/>
            <person name="Andersen M.R."/>
        </authorList>
    </citation>
    <scope>NUCLEOTIDE SEQUENCE [LARGE SCALE GENOMIC DNA]</scope>
    <source>
        <strain evidence="2 3">CBS 123904</strain>
    </source>
</reference>
<feature type="region of interest" description="Disordered" evidence="1">
    <location>
        <begin position="140"/>
        <end position="160"/>
    </location>
</feature>
<dbReference type="Proteomes" id="UP001610446">
    <property type="component" value="Unassembled WGS sequence"/>
</dbReference>
<evidence type="ECO:0000256" key="1">
    <source>
        <dbReference type="SAM" id="MobiDB-lite"/>
    </source>
</evidence>
<evidence type="ECO:0000313" key="3">
    <source>
        <dbReference type="Proteomes" id="UP001610446"/>
    </source>
</evidence>